<feature type="non-terminal residue" evidence="2">
    <location>
        <position position="60"/>
    </location>
</feature>
<keyword evidence="1" id="KW-0732">Signal</keyword>
<protein>
    <submittedName>
        <fullName evidence="2">DUF4861 domain-containing protein</fullName>
    </submittedName>
</protein>
<evidence type="ECO:0000313" key="3">
    <source>
        <dbReference type="Proteomes" id="UP000298340"/>
    </source>
</evidence>
<gene>
    <name evidence="2" type="ORF">D0809_27100</name>
</gene>
<dbReference type="Proteomes" id="UP000298340">
    <property type="component" value="Unassembled WGS sequence"/>
</dbReference>
<reference evidence="2 3" key="1">
    <citation type="journal article" date="2018" name="Syst. Appl. Microbiol.">
        <title>Flavobacterium circumlabens sp. nov. and Flavobacterium cupreum sp. nov., two psychrotrophic species isolated from Antarctic environmental samples.</title>
        <authorList>
            <person name="Kralova S."/>
            <person name="Busse H.J."/>
            <person name="Svec P."/>
            <person name="Maslanova I."/>
            <person name="Stankova E."/>
            <person name="Bartak M."/>
            <person name="Sedlacek I."/>
        </authorList>
    </citation>
    <scope>NUCLEOTIDE SEQUENCE [LARGE SCALE GENOMIC DNA]</scope>
    <source>
        <strain evidence="2 3">CCM 8828</strain>
    </source>
</reference>
<proteinExistence type="predicted"/>
<evidence type="ECO:0000256" key="1">
    <source>
        <dbReference type="SAM" id="SignalP"/>
    </source>
</evidence>
<dbReference type="EMBL" id="QWDN01000538">
    <property type="protein sequence ID" value="TEB41128.1"/>
    <property type="molecule type" value="Genomic_DNA"/>
</dbReference>
<comment type="caution">
    <text evidence="2">The sequence shown here is derived from an EMBL/GenBank/DDBJ whole genome shotgun (WGS) entry which is preliminary data.</text>
</comment>
<feature type="signal peptide" evidence="1">
    <location>
        <begin position="1"/>
        <end position="19"/>
    </location>
</feature>
<organism evidence="2 3">
    <name type="scientific">Flavobacterium circumlabens</name>
    <dbReference type="NCBI Taxonomy" id="2133765"/>
    <lineage>
        <taxon>Bacteria</taxon>
        <taxon>Pseudomonadati</taxon>
        <taxon>Bacteroidota</taxon>
        <taxon>Flavobacteriia</taxon>
        <taxon>Flavobacteriales</taxon>
        <taxon>Flavobacteriaceae</taxon>
        <taxon>Flavobacterium</taxon>
    </lineage>
</organism>
<dbReference type="AlphaFoldDB" id="A0A4Y7U4W6"/>
<accession>A0A4Y7U4W6</accession>
<name>A0A4Y7U4W6_9FLAO</name>
<sequence>MKKHLLLTAILACNFAAYAQNKIVTVTNLLPVDREFETVELTKKSLGLPSSAKLENYAVK</sequence>
<evidence type="ECO:0000313" key="2">
    <source>
        <dbReference type="EMBL" id="TEB41128.1"/>
    </source>
</evidence>
<feature type="chain" id="PRO_5021212571" evidence="1">
    <location>
        <begin position="20"/>
        <end position="60"/>
    </location>
</feature>